<dbReference type="Gene3D" id="3.30.70.100">
    <property type="match status" value="1"/>
</dbReference>
<accession>A0A6A6PZA8</accession>
<proteinExistence type="inferred from homology"/>
<dbReference type="AlphaFoldDB" id="A0A6A6PZA8"/>
<dbReference type="EMBL" id="MU001633">
    <property type="protein sequence ID" value="KAF2485342.1"/>
    <property type="molecule type" value="Genomic_DNA"/>
</dbReference>
<evidence type="ECO:0000313" key="3">
    <source>
        <dbReference type="EMBL" id="KAF2485342.1"/>
    </source>
</evidence>
<dbReference type="SUPFAM" id="SSF54909">
    <property type="entry name" value="Dimeric alpha+beta barrel"/>
    <property type="match status" value="1"/>
</dbReference>
<comment type="similarity">
    <text evidence="1">Belongs to the tpcK family.</text>
</comment>
<dbReference type="RefSeq" id="XP_033591911.1">
    <property type="nucleotide sequence ID" value="XM_033729115.1"/>
</dbReference>
<evidence type="ECO:0000256" key="1">
    <source>
        <dbReference type="ARBA" id="ARBA00005986"/>
    </source>
</evidence>
<dbReference type="InterPro" id="IPR009799">
    <property type="entry name" value="EthD_dom"/>
</dbReference>
<gene>
    <name evidence="3" type="ORF">BDY17DRAFT_101083</name>
</gene>
<feature type="domain" description="EthD" evidence="2">
    <location>
        <begin position="14"/>
        <end position="107"/>
    </location>
</feature>
<organism evidence="3 4">
    <name type="scientific">Neohortaea acidophila</name>
    <dbReference type="NCBI Taxonomy" id="245834"/>
    <lineage>
        <taxon>Eukaryota</taxon>
        <taxon>Fungi</taxon>
        <taxon>Dikarya</taxon>
        <taxon>Ascomycota</taxon>
        <taxon>Pezizomycotina</taxon>
        <taxon>Dothideomycetes</taxon>
        <taxon>Dothideomycetidae</taxon>
        <taxon>Mycosphaerellales</taxon>
        <taxon>Teratosphaeriaceae</taxon>
        <taxon>Neohortaea</taxon>
    </lineage>
</organism>
<evidence type="ECO:0000313" key="4">
    <source>
        <dbReference type="Proteomes" id="UP000799767"/>
    </source>
</evidence>
<dbReference type="Pfam" id="PF07110">
    <property type="entry name" value="EthD"/>
    <property type="match status" value="1"/>
</dbReference>
<protein>
    <recommendedName>
        <fullName evidence="2">EthD domain-containing protein</fullName>
    </recommendedName>
</protein>
<reference evidence="3" key="1">
    <citation type="journal article" date="2020" name="Stud. Mycol.">
        <title>101 Dothideomycetes genomes: a test case for predicting lifestyles and emergence of pathogens.</title>
        <authorList>
            <person name="Haridas S."/>
            <person name="Albert R."/>
            <person name="Binder M."/>
            <person name="Bloem J."/>
            <person name="Labutti K."/>
            <person name="Salamov A."/>
            <person name="Andreopoulos B."/>
            <person name="Baker S."/>
            <person name="Barry K."/>
            <person name="Bills G."/>
            <person name="Bluhm B."/>
            <person name="Cannon C."/>
            <person name="Castanera R."/>
            <person name="Culley D."/>
            <person name="Daum C."/>
            <person name="Ezra D."/>
            <person name="Gonzalez J."/>
            <person name="Henrissat B."/>
            <person name="Kuo A."/>
            <person name="Liang C."/>
            <person name="Lipzen A."/>
            <person name="Lutzoni F."/>
            <person name="Magnuson J."/>
            <person name="Mondo S."/>
            <person name="Nolan M."/>
            <person name="Ohm R."/>
            <person name="Pangilinan J."/>
            <person name="Park H.-J."/>
            <person name="Ramirez L."/>
            <person name="Alfaro M."/>
            <person name="Sun H."/>
            <person name="Tritt A."/>
            <person name="Yoshinaga Y."/>
            <person name="Zwiers L.-H."/>
            <person name="Turgeon B."/>
            <person name="Goodwin S."/>
            <person name="Spatafora J."/>
            <person name="Crous P."/>
            <person name="Grigoriev I."/>
        </authorList>
    </citation>
    <scope>NUCLEOTIDE SEQUENCE</scope>
    <source>
        <strain evidence="3">CBS 113389</strain>
    </source>
</reference>
<dbReference type="GO" id="GO:0016491">
    <property type="term" value="F:oxidoreductase activity"/>
    <property type="evidence" value="ECO:0007669"/>
    <property type="project" value="InterPro"/>
</dbReference>
<dbReference type="GeneID" id="54470117"/>
<dbReference type="OrthoDB" id="2519291at2759"/>
<evidence type="ECO:0000259" key="2">
    <source>
        <dbReference type="Pfam" id="PF07110"/>
    </source>
</evidence>
<sequence>MAPPTVLLFCYRLPTITATEFRDYIENIHAPLVESLLGDKHPLSHTRYYTNKDSGFAVGSPTSDDADLIAVITYASEEHFHESMRARNAEGIGEVIRADEAKFMDRSKVKVIKIGHENIGKMHKEGH</sequence>
<name>A0A6A6PZA8_9PEZI</name>
<dbReference type="InterPro" id="IPR011008">
    <property type="entry name" value="Dimeric_a/b-barrel"/>
</dbReference>
<dbReference type="Proteomes" id="UP000799767">
    <property type="component" value="Unassembled WGS sequence"/>
</dbReference>
<keyword evidence="4" id="KW-1185">Reference proteome</keyword>